<proteinExistence type="predicted"/>
<keyword evidence="1" id="KW-0812">Transmembrane</keyword>
<accession>A0A0V0UA43</accession>
<gene>
    <name evidence="2" type="ORF">T05_8659</name>
</gene>
<name>A0A0V0UA43_9BILA</name>
<sequence length="123" mass="13933">MIASCRSIRSIIYSNQALYFCNENMISAFSTIILVILSSTDVMGCMILLIEMCDKKRHISVMLLNNQNHALLAFTCNSVKDKTHSTLYNDKIDQKDSTINKKLVNQEEFNFECASSLVNIGKE</sequence>
<dbReference type="AlphaFoldDB" id="A0A0V0UA43"/>
<dbReference type="OrthoDB" id="10577954at2759"/>
<keyword evidence="1" id="KW-1133">Transmembrane helix</keyword>
<evidence type="ECO:0000256" key="1">
    <source>
        <dbReference type="SAM" id="Phobius"/>
    </source>
</evidence>
<comment type="caution">
    <text evidence="2">The sequence shown here is derived from an EMBL/GenBank/DDBJ whole genome shotgun (WGS) entry which is preliminary data.</text>
</comment>
<keyword evidence="3" id="KW-1185">Reference proteome</keyword>
<reference evidence="2 3" key="1">
    <citation type="submission" date="2015-01" db="EMBL/GenBank/DDBJ databases">
        <title>Evolution of Trichinella species and genotypes.</title>
        <authorList>
            <person name="Korhonen P.K."/>
            <person name="Edoardo P."/>
            <person name="Giuseppe L.R."/>
            <person name="Gasser R.B."/>
        </authorList>
    </citation>
    <scope>NUCLEOTIDE SEQUENCE [LARGE SCALE GENOMIC DNA]</scope>
    <source>
        <strain evidence="2">ISS417</strain>
    </source>
</reference>
<evidence type="ECO:0000313" key="2">
    <source>
        <dbReference type="EMBL" id="KRX48011.1"/>
    </source>
</evidence>
<feature type="transmembrane region" description="Helical" evidence="1">
    <location>
        <begin position="25"/>
        <end position="50"/>
    </location>
</feature>
<dbReference type="EMBL" id="JYDJ01000035">
    <property type="protein sequence ID" value="KRX48011.1"/>
    <property type="molecule type" value="Genomic_DNA"/>
</dbReference>
<dbReference type="Proteomes" id="UP000055048">
    <property type="component" value="Unassembled WGS sequence"/>
</dbReference>
<keyword evidence="1" id="KW-0472">Membrane</keyword>
<evidence type="ECO:0000313" key="3">
    <source>
        <dbReference type="Proteomes" id="UP000055048"/>
    </source>
</evidence>
<protein>
    <submittedName>
        <fullName evidence="2">Uncharacterized protein</fullName>
    </submittedName>
</protein>
<organism evidence="2 3">
    <name type="scientific">Trichinella murrelli</name>
    <dbReference type="NCBI Taxonomy" id="144512"/>
    <lineage>
        <taxon>Eukaryota</taxon>
        <taxon>Metazoa</taxon>
        <taxon>Ecdysozoa</taxon>
        <taxon>Nematoda</taxon>
        <taxon>Enoplea</taxon>
        <taxon>Dorylaimia</taxon>
        <taxon>Trichinellida</taxon>
        <taxon>Trichinellidae</taxon>
        <taxon>Trichinella</taxon>
    </lineage>
</organism>